<accession>A0A151UAG1</accession>
<name>A0A151UAG1_CAJCA</name>
<dbReference type="AlphaFoldDB" id="A0A151UAG1"/>
<dbReference type="EMBL" id="CM003603">
    <property type="protein sequence ID" value="KYP76311.1"/>
    <property type="molecule type" value="Genomic_DNA"/>
</dbReference>
<dbReference type="EMBL" id="CM003603">
    <property type="protein sequence ID" value="KYP76310.1"/>
    <property type="molecule type" value="Genomic_DNA"/>
</dbReference>
<gene>
    <name evidence="1" type="ORF">KK1_020544</name>
    <name evidence="2" type="ORF">KK1_020545</name>
</gene>
<evidence type="ECO:0000313" key="3">
    <source>
        <dbReference type="Proteomes" id="UP000075243"/>
    </source>
</evidence>
<dbReference type="Proteomes" id="UP000075243">
    <property type="component" value="Chromosome 1"/>
</dbReference>
<dbReference type="Gramene" id="C.cajan_19957.t">
    <property type="protein sequence ID" value="C.cajan_19957.t.cds1"/>
    <property type="gene ID" value="C.cajan_19957"/>
</dbReference>
<organism evidence="1 3">
    <name type="scientific">Cajanus cajan</name>
    <name type="common">Pigeon pea</name>
    <name type="synonym">Cajanus indicus</name>
    <dbReference type="NCBI Taxonomy" id="3821"/>
    <lineage>
        <taxon>Eukaryota</taxon>
        <taxon>Viridiplantae</taxon>
        <taxon>Streptophyta</taxon>
        <taxon>Embryophyta</taxon>
        <taxon>Tracheophyta</taxon>
        <taxon>Spermatophyta</taxon>
        <taxon>Magnoliopsida</taxon>
        <taxon>eudicotyledons</taxon>
        <taxon>Gunneridae</taxon>
        <taxon>Pentapetalae</taxon>
        <taxon>rosids</taxon>
        <taxon>fabids</taxon>
        <taxon>Fabales</taxon>
        <taxon>Fabaceae</taxon>
        <taxon>Papilionoideae</taxon>
        <taxon>50 kb inversion clade</taxon>
        <taxon>NPAAA clade</taxon>
        <taxon>indigoferoid/millettioid clade</taxon>
        <taxon>Phaseoleae</taxon>
        <taxon>Cajanus</taxon>
    </lineage>
</organism>
<sequence length="75" mass="8454">DKMDSLKVNKNCFLTNLPLGYKSIGVNGIFEKKLRINGSTNKFKAILVVIGYKQVEGVYFFDMYSPVSKVTTSRV</sequence>
<protein>
    <recommendedName>
        <fullName evidence="4">Retrovirus-related Pol polyprotein from transposon TNT 1-94</fullName>
    </recommendedName>
</protein>
<proteinExistence type="predicted"/>
<dbReference type="Gramene" id="C.cajan_19956.t">
    <property type="protein sequence ID" value="C.cajan_19956.t.cds1"/>
    <property type="gene ID" value="C.cajan_19956"/>
</dbReference>
<feature type="non-terminal residue" evidence="1">
    <location>
        <position position="1"/>
    </location>
</feature>
<evidence type="ECO:0000313" key="2">
    <source>
        <dbReference type="EMBL" id="KYP76311.1"/>
    </source>
</evidence>
<reference evidence="1 3" key="1">
    <citation type="journal article" date="2012" name="Nat. Biotechnol.">
        <title>Draft genome sequence of pigeonpea (Cajanus cajan), an orphan legume crop of resource-poor farmers.</title>
        <authorList>
            <person name="Varshney R.K."/>
            <person name="Chen W."/>
            <person name="Li Y."/>
            <person name="Bharti A.K."/>
            <person name="Saxena R.K."/>
            <person name="Schlueter J.A."/>
            <person name="Donoghue M.T."/>
            <person name="Azam S."/>
            <person name="Fan G."/>
            <person name="Whaley A.M."/>
            <person name="Farmer A.D."/>
            <person name="Sheridan J."/>
            <person name="Iwata A."/>
            <person name="Tuteja R."/>
            <person name="Penmetsa R.V."/>
            <person name="Wu W."/>
            <person name="Upadhyaya H.D."/>
            <person name="Yang S.P."/>
            <person name="Shah T."/>
            <person name="Saxena K.B."/>
            <person name="Michael T."/>
            <person name="McCombie W.R."/>
            <person name="Yang B."/>
            <person name="Zhang G."/>
            <person name="Yang H."/>
            <person name="Wang J."/>
            <person name="Spillane C."/>
            <person name="Cook D.R."/>
            <person name="May G.D."/>
            <person name="Xu X."/>
            <person name="Jackson S.A."/>
        </authorList>
    </citation>
    <scope>NUCLEOTIDE SEQUENCE [LARGE SCALE GENOMIC DNA]</scope>
    <source>
        <strain evidence="3">cv. Asha</strain>
    </source>
</reference>
<evidence type="ECO:0000313" key="1">
    <source>
        <dbReference type="EMBL" id="KYP76310.1"/>
    </source>
</evidence>
<evidence type="ECO:0008006" key="4">
    <source>
        <dbReference type="Google" id="ProtNLM"/>
    </source>
</evidence>
<keyword evidence="3" id="KW-1185">Reference proteome</keyword>